<dbReference type="Gene3D" id="2.40.10.10">
    <property type="entry name" value="Trypsin-like serine proteases"/>
    <property type="match status" value="1"/>
</dbReference>
<gene>
    <name evidence="6" type="ORF">SPIL2461_LOCUS11313</name>
</gene>
<evidence type="ECO:0000256" key="1">
    <source>
        <dbReference type="ARBA" id="ARBA00007664"/>
    </source>
</evidence>
<dbReference type="PROSITE" id="PS50240">
    <property type="entry name" value="TRYPSIN_DOM"/>
    <property type="match status" value="1"/>
</dbReference>
<keyword evidence="3" id="KW-0720">Serine protease</keyword>
<dbReference type="EMBL" id="CAJNIZ010022164">
    <property type="protein sequence ID" value="CAE7458454.1"/>
    <property type="molecule type" value="Genomic_DNA"/>
</dbReference>
<evidence type="ECO:0000313" key="6">
    <source>
        <dbReference type="EMBL" id="CAE7458454.1"/>
    </source>
</evidence>
<dbReference type="InterPro" id="IPR001254">
    <property type="entry name" value="Trypsin_dom"/>
</dbReference>
<dbReference type="InterPro" id="IPR033116">
    <property type="entry name" value="TRYPSIN_SER"/>
</dbReference>
<evidence type="ECO:0000256" key="4">
    <source>
        <dbReference type="SAM" id="MobiDB-lite"/>
    </source>
</evidence>
<dbReference type="Proteomes" id="UP000649617">
    <property type="component" value="Unassembled WGS sequence"/>
</dbReference>
<dbReference type="SUPFAM" id="SSF50494">
    <property type="entry name" value="Trypsin-like serine proteases"/>
    <property type="match status" value="1"/>
</dbReference>
<accession>A0A812S021</accession>
<dbReference type="PANTHER" id="PTHR24276:SF98">
    <property type="entry name" value="FI18310P1-RELATED"/>
    <property type="match status" value="1"/>
</dbReference>
<evidence type="ECO:0000256" key="3">
    <source>
        <dbReference type="RuleBase" id="RU363034"/>
    </source>
</evidence>
<feature type="non-terminal residue" evidence="6">
    <location>
        <position position="1"/>
    </location>
</feature>
<evidence type="ECO:0000256" key="2">
    <source>
        <dbReference type="ARBA" id="ARBA00023157"/>
    </source>
</evidence>
<reference evidence="6" key="1">
    <citation type="submission" date="2021-02" db="EMBL/GenBank/DDBJ databases">
        <authorList>
            <person name="Dougan E. K."/>
            <person name="Rhodes N."/>
            <person name="Thang M."/>
            <person name="Chan C."/>
        </authorList>
    </citation>
    <scope>NUCLEOTIDE SEQUENCE</scope>
</reference>
<dbReference type="Pfam" id="PF00089">
    <property type="entry name" value="Trypsin"/>
    <property type="match status" value="1"/>
</dbReference>
<dbReference type="PROSITE" id="PS00135">
    <property type="entry name" value="TRYPSIN_SER"/>
    <property type="match status" value="1"/>
</dbReference>
<protein>
    <recommendedName>
        <fullName evidence="5">Peptidase S1 domain-containing protein</fullName>
    </recommendedName>
</protein>
<name>A0A812S021_SYMPI</name>
<keyword evidence="2" id="KW-1015">Disulfide bond</keyword>
<dbReference type="OrthoDB" id="418705at2759"/>
<feature type="compositionally biased region" description="Basic and acidic residues" evidence="4">
    <location>
        <begin position="1"/>
        <end position="12"/>
    </location>
</feature>
<dbReference type="PANTHER" id="PTHR24276">
    <property type="entry name" value="POLYSERASE-RELATED"/>
    <property type="match status" value="1"/>
</dbReference>
<dbReference type="InterPro" id="IPR009003">
    <property type="entry name" value="Peptidase_S1_PA"/>
</dbReference>
<dbReference type="GO" id="GO:0006508">
    <property type="term" value="P:proteolysis"/>
    <property type="evidence" value="ECO:0007669"/>
    <property type="project" value="UniProtKB-KW"/>
</dbReference>
<evidence type="ECO:0000313" key="7">
    <source>
        <dbReference type="Proteomes" id="UP000649617"/>
    </source>
</evidence>
<keyword evidence="7" id="KW-1185">Reference proteome</keyword>
<sequence length="273" mass="30258">SLGMSDETHNESEAQDTWDPPLPVPVPSEDRIWGRDGTVQPVSWSRYASTFPFLVALKRSGKYGKYHFCGGSLIRETHVLSAAHCFYQNGGWTVNVDDIEVWWGHGNNEWISSKVDLVVIPSLFTGRYSRGGWDHDVAVLRLSRRFSGARVARLSHRSSYSVGSEAVIAGWGTVNEAMTIIRTDKLQEGKKSIASASHCRKYDSNFQSQKMICTTSWRSGVGSGDSGGPLLQYGYQIGICSHASRFLGYSFYDAFTRVSSFTGWIAGVLSEHP</sequence>
<dbReference type="InterPro" id="IPR050430">
    <property type="entry name" value="Peptidase_S1"/>
</dbReference>
<keyword evidence="3" id="KW-0378">Hydrolase</keyword>
<dbReference type="PROSITE" id="PS00134">
    <property type="entry name" value="TRYPSIN_HIS"/>
    <property type="match status" value="1"/>
</dbReference>
<dbReference type="InterPro" id="IPR001314">
    <property type="entry name" value="Peptidase_S1A"/>
</dbReference>
<dbReference type="PRINTS" id="PR00722">
    <property type="entry name" value="CHYMOTRYPSIN"/>
</dbReference>
<organism evidence="6 7">
    <name type="scientific">Symbiodinium pilosum</name>
    <name type="common">Dinoflagellate</name>
    <dbReference type="NCBI Taxonomy" id="2952"/>
    <lineage>
        <taxon>Eukaryota</taxon>
        <taxon>Sar</taxon>
        <taxon>Alveolata</taxon>
        <taxon>Dinophyceae</taxon>
        <taxon>Suessiales</taxon>
        <taxon>Symbiodiniaceae</taxon>
        <taxon>Symbiodinium</taxon>
    </lineage>
</organism>
<dbReference type="InterPro" id="IPR018114">
    <property type="entry name" value="TRYPSIN_HIS"/>
</dbReference>
<dbReference type="GO" id="GO:0004252">
    <property type="term" value="F:serine-type endopeptidase activity"/>
    <property type="evidence" value="ECO:0007669"/>
    <property type="project" value="InterPro"/>
</dbReference>
<feature type="region of interest" description="Disordered" evidence="4">
    <location>
        <begin position="1"/>
        <end position="25"/>
    </location>
</feature>
<dbReference type="AlphaFoldDB" id="A0A812S021"/>
<comment type="similarity">
    <text evidence="1">Belongs to the peptidase S1 family.</text>
</comment>
<evidence type="ECO:0000259" key="5">
    <source>
        <dbReference type="PROSITE" id="PS50240"/>
    </source>
</evidence>
<dbReference type="InterPro" id="IPR043504">
    <property type="entry name" value="Peptidase_S1_PA_chymotrypsin"/>
</dbReference>
<dbReference type="SMART" id="SM00020">
    <property type="entry name" value="Tryp_SPc"/>
    <property type="match status" value="1"/>
</dbReference>
<feature type="domain" description="Peptidase S1" evidence="5">
    <location>
        <begin position="32"/>
        <end position="270"/>
    </location>
</feature>
<proteinExistence type="inferred from homology"/>
<comment type="caution">
    <text evidence="6">The sequence shown here is derived from an EMBL/GenBank/DDBJ whole genome shotgun (WGS) entry which is preliminary data.</text>
</comment>
<keyword evidence="3" id="KW-0645">Protease</keyword>